<dbReference type="AlphaFoldDB" id="A0AB34KJZ1"/>
<feature type="transmembrane region" description="Helical" evidence="2">
    <location>
        <begin position="316"/>
        <end position="339"/>
    </location>
</feature>
<dbReference type="RefSeq" id="XP_069226767.1">
    <property type="nucleotide sequence ID" value="XM_069376337.1"/>
</dbReference>
<feature type="compositionally biased region" description="Pro residues" evidence="1">
    <location>
        <begin position="424"/>
        <end position="436"/>
    </location>
</feature>
<feature type="region of interest" description="Disordered" evidence="1">
    <location>
        <begin position="551"/>
        <end position="613"/>
    </location>
</feature>
<dbReference type="EMBL" id="JAAQHG020000033">
    <property type="protein sequence ID" value="KAL1583660.1"/>
    <property type="molecule type" value="Genomic_DNA"/>
</dbReference>
<dbReference type="GeneID" id="96009175"/>
<proteinExistence type="predicted"/>
<evidence type="ECO:0000256" key="2">
    <source>
        <dbReference type="SAM" id="Phobius"/>
    </source>
</evidence>
<dbReference type="Proteomes" id="UP000803884">
    <property type="component" value="Unassembled WGS sequence"/>
</dbReference>
<name>A0AB34KJZ1_9PEZI</name>
<feature type="region of interest" description="Disordered" evidence="1">
    <location>
        <begin position="359"/>
        <end position="510"/>
    </location>
</feature>
<keyword evidence="2" id="KW-0812">Transmembrane</keyword>
<sequence>MPLVRISSKPASTVASPLPDVASMIHVIDSSELSKTARRFSRSTGIPIRGSTRSQKYRKEMIIGDCPKGQNYYVCQSTGFRGCCSQNACDPKVTCPEGGQSEPGSSSGASSSASTEGSNEQSGTVSPTNDSSSETSSAIAQSTSERPMTAASDSPTTEGSTKSETRPVKFIVTSASGAPSNIPANGTAIRATEDVALAPSCPRGNGTTYVDNNNIAYVVRCNNDNSAPSYNSVQVSIGGYGQCFSSCSDSSDCAGFTYVGLDDGVCYLKATMPKDTYVAKGGSNYISTAKIDPSASAPRPTPTSGPTSSMQPNKGAIAGGVVGGIAIIGLVLFLIAFIVKRRKKEIENKRATLTHIFGGAVEPGRNNDDTHTLPLHNRNGSTSHDVFAPYGGYSRGITGSVAKDYAPQPKTTSPGGDGGYSRDPIPPYPTSSPPFQPDSFDTKHPSTPLQYLPATTYQPTQHHTLSPPASDPVPLLDSTPIAPRSTSRSPRFREHISELEDTSSPPPRTKRWGSVLYAENPPAPPAENPDEMLEEARRRQQRLRFMALEAQRGGAGNAGGNEAVGGEKAPPGVRRAGSGSGKEGEVSPDLSGSPLDRSFMVSPMGSLGKARGS</sequence>
<comment type="caution">
    <text evidence="3">The sequence shown here is derived from an EMBL/GenBank/DDBJ whole genome shotgun (WGS) entry which is preliminary data.</text>
</comment>
<evidence type="ECO:0000256" key="1">
    <source>
        <dbReference type="SAM" id="MobiDB-lite"/>
    </source>
</evidence>
<feature type="compositionally biased region" description="Gly residues" evidence="1">
    <location>
        <begin position="553"/>
        <end position="563"/>
    </location>
</feature>
<reference evidence="3 4" key="1">
    <citation type="journal article" date="2020" name="Microbiol. Resour. Announc.">
        <title>Draft Genome Sequence of a Cladosporium Species Isolated from the Mesophotic Ascidian Didemnum maculosum.</title>
        <authorList>
            <person name="Gioti A."/>
            <person name="Siaperas R."/>
            <person name="Nikolaivits E."/>
            <person name="Le Goff G."/>
            <person name="Ouazzani J."/>
            <person name="Kotoulas G."/>
            <person name="Topakas E."/>
        </authorList>
    </citation>
    <scope>NUCLEOTIDE SEQUENCE [LARGE SCALE GENOMIC DNA]</scope>
    <source>
        <strain evidence="3 4">TM138-S3</strain>
    </source>
</reference>
<feature type="compositionally biased region" description="Low complexity" evidence="1">
    <location>
        <begin position="96"/>
        <end position="122"/>
    </location>
</feature>
<evidence type="ECO:0008006" key="5">
    <source>
        <dbReference type="Google" id="ProtNLM"/>
    </source>
</evidence>
<feature type="compositionally biased region" description="Low complexity" evidence="1">
    <location>
        <begin position="293"/>
        <end position="309"/>
    </location>
</feature>
<accession>A0AB34KJZ1</accession>
<feature type="region of interest" description="Disordered" evidence="1">
    <location>
        <begin position="289"/>
        <end position="312"/>
    </location>
</feature>
<feature type="compositionally biased region" description="Polar residues" evidence="1">
    <location>
        <begin position="151"/>
        <end position="160"/>
    </location>
</feature>
<feature type="compositionally biased region" description="Low complexity" evidence="1">
    <location>
        <begin position="131"/>
        <end position="145"/>
    </location>
</feature>
<feature type="region of interest" description="Disordered" evidence="1">
    <location>
        <begin position="95"/>
        <end position="167"/>
    </location>
</feature>
<keyword evidence="4" id="KW-1185">Reference proteome</keyword>
<evidence type="ECO:0000313" key="3">
    <source>
        <dbReference type="EMBL" id="KAL1583660.1"/>
    </source>
</evidence>
<protein>
    <recommendedName>
        <fullName evidence="5">Apple domain-containing protein</fullName>
    </recommendedName>
</protein>
<organism evidence="3 4">
    <name type="scientific">Cladosporium halotolerans</name>
    <dbReference type="NCBI Taxonomy" id="1052096"/>
    <lineage>
        <taxon>Eukaryota</taxon>
        <taxon>Fungi</taxon>
        <taxon>Dikarya</taxon>
        <taxon>Ascomycota</taxon>
        <taxon>Pezizomycotina</taxon>
        <taxon>Dothideomycetes</taxon>
        <taxon>Dothideomycetidae</taxon>
        <taxon>Cladosporiales</taxon>
        <taxon>Cladosporiaceae</taxon>
        <taxon>Cladosporium</taxon>
    </lineage>
</organism>
<keyword evidence="2" id="KW-1133">Transmembrane helix</keyword>
<dbReference type="Gene3D" id="3.50.4.10">
    <property type="entry name" value="Hepatocyte Growth Factor"/>
    <property type="match status" value="1"/>
</dbReference>
<keyword evidence="2" id="KW-0472">Membrane</keyword>
<feature type="compositionally biased region" description="Polar residues" evidence="1">
    <location>
        <begin position="445"/>
        <end position="464"/>
    </location>
</feature>
<gene>
    <name evidence="3" type="ORF">WHR41_07733</name>
</gene>
<evidence type="ECO:0000313" key="4">
    <source>
        <dbReference type="Proteomes" id="UP000803884"/>
    </source>
</evidence>